<gene>
    <name evidence="7" type="ORF">SADO_02180</name>
</gene>
<feature type="transmembrane region" description="Helical" evidence="5">
    <location>
        <begin position="20"/>
        <end position="40"/>
    </location>
</feature>
<feature type="transmembrane region" description="Helical" evidence="5">
    <location>
        <begin position="141"/>
        <end position="162"/>
    </location>
</feature>
<feature type="compositionally biased region" description="Basic and acidic residues" evidence="4">
    <location>
        <begin position="207"/>
        <end position="219"/>
    </location>
</feature>
<keyword evidence="3 5" id="KW-0472">Membrane</keyword>
<proteinExistence type="predicted"/>
<evidence type="ECO:0000313" key="8">
    <source>
        <dbReference type="Proteomes" id="UP001460888"/>
    </source>
</evidence>
<evidence type="ECO:0000256" key="4">
    <source>
        <dbReference type="SAM" id="MobiDB-lite"/>
    </source>
</evidence>
<feature type="transmembrane region" description="Helical" evidence="5">
    <location>
        <begin position="266"/>
        <end position="286"/>
    </location>
</feature>
<evidence type="ECO:0000256" key="2">
    <source>
        <dbReference type="ARBA" id="ARBA00022989"/>
    </source>
</evidence>
<dbReference type="Pfam" id="PF07690">
    <property type="entry name" value="MFS_1"/>
    <property type="match status" value="2"/>
</dbReference>
<reference evidence="7 8" key="1">
    <citation type="submission" date="2013-03" db="EMBL/GenBank/DDBJ databases">
        <title>Salinisphaera dokdonensis CL-ES53 Genome Sequencing.</title>
        <authorList>
            <person name="Li C."/>
            <person name="Lai Q."/>
            <person name="Shao Z."/>
        </authorList>
    </citation>
    <scope>NUCLEOTIDE SEQUENCE [LARGE SCALE GENOMIC DNA]</scope>
    <source>
        <strain evidence="7 8">CL-ES53</strain>
    </source>
</reference>
<name>A0ABV2AWJ4_9GAMM</name>
<feature type="transmembrane region" description="Helical" evidence="5">
    <location>
        <begin position="174"/>
        <end position="196"/>
    </location>
</feature>
<accession>A0ABV2AWJ4</accession>
<feature type="transmembrane region" description="Helical" evidence="5">
    <location>
        <begin position="231"/>
        <end position="254"/>
    </location>
</feature>
<organism evidence="7 8">
    <name type="scientific">Salinisphaera dokdonensis CL-ES53</name>
    <dbReference type="NCBI Taxonomy" id="1304272"/>
    <lineage>
        <taxon>Bacteria</taxon>
        <taxon>Pseudomonadati</taxon>
        <taxon>Pseudomonadota</taxon>
        <taxon>Gammaproteobacteria</taxon>
        <taxon>Salinisphaerales</taxon>
        <taxon>Salinisphaeraceae</taxon>
        <taxon>Salinisphaera</taxon>
    </lineage>
</organism>
<feature type="transmembrane region" description="Helical" evidence="5">
    <location>
        <begin position="369"/>
        <end position="396"/>
    </location>
</feature>
<dbReference type="InterPro" id="IPR011701">
    <property type="entry name" value="MFS"/>
</dbReference>
<evidence type="ECO:0000256" key="1">
    <source>
        <dbReference type="ARBA" id="ARBA00022692"/>
    </source>
</evidence>
<dbReference type="PANTHER" id="PTHR23520:SF5">
    <property type="entry name" value="TRANSPORTER, PUTATIVE (AFU_ORTHOLOGUE AFUA_3G04000)-RELATED"/>
    <property type="match status" value="1"/>
</dbReference>
<dbReference type="InterPro" id="IPR036259">
    <property type="entry name" value="MFS_trans_sf"/>
</dbReference>
<feature type="transmembrane region" description="Helical" evidence="5">
    <location>
        <begin position="298"/>
        <end position="319"/>
    </location>
</feature>
<evidence type="ECO:0000313" key="7">
    <source>
        <dbReference type="EMBL" id="MES1928025.1"/>
    </source>
</evidence>
<sequence>MFKTWAALPRDTRLLLGARAARSIGQGALIVTFALYLRALGWSAPAIGGLFTAGLLVDATLITLLGPLSDRVGRKRFLLVYEAAQAIAALIAITTSAPTLVAGAAVVGGFGRGANGGSGPFAPVELSWLSQTLSARARGPVFSLNMAVGFSGMALGALLGGLPELFDSVLDGALAYRPLFLLSLLGSLTCFGLLALTPDRATPPPEPPKDRDTANEDAATQRKENGLLLRLFGINALNGVGIGLIGPLMAYWFAVRFGQGPADIGPVMALAYGATALSSVGAGRLVQRVGVIRAVVWMRAIGVLILVAMPLVPSFWMAATLHVVRSAFNRGTAGARQALTVSLVRPHRRGAAVSTGSVAIQLPRAAGPLFAGLFFGSGMLAAPFYIAAGFFSAYIVCYRQVFAAYDPARSTPKRAGER</sequence>
<keyword evidence="2 5" id="KW-1133">Transmembrane helix</keyword>
<feature type="domain" description="Major facilitator superfamily (MFS) profile" evidence="6">
    <location>
        <begin position="1"/>
        <end position="400"/>
    </location>
</feature>
<dbReference type="SUPFAM" id="SSF103473">
    <property type="entry name" value="MFS general substrate transporter"/>
    <property type="match status" value="1"/>
</dbReference>
<evidence type="ECO:0000256" key="3">
    <source>
        <dbReference type="ARBA" id="ARBA00023136"/>
    </source>
</evidence>
<dbReference type="RefSeq" id="WP_353108847.1">
    <property type="nucleotide sequence ID" value="NZ_APND01000001.1"/>
</dbReference>
<keyword evidence="8" id="KW-1185">Reference proteome</keyword>
<dbReference type="InterPro" id="IPR020846">
    <property type="entry name" value="MFS_dom"/>
</dbReference>
<evidence type="ECO:0000259" key="6">
    <source>
        <dbReference type="PROSITE" id="PS50850"/>
    </source>
</evidence>
<keyword evidence="1 5" id="KW-0812">Transmembrane</keyword>
<protein>
    <submittedName>
        <fullName evidence="7">Major facilitator superfamily protein</fullName>
    </submittedName>
</protein>
<comment type="caution">
    <text evidence="7">The sequence shown here is derived from an EMBL/GenBank/DDBJ whole genome shotgun (WGS) entry which is preliminary data.</text>
</comment>
<dbReference type="EMBL" id="APND01000001">
    <property type="protein sequence ID" value="MES1928025.1"/>
    <property type="molecule type" value="Genomic_DNA"/>
</dbReference>
<dbReference type="Gene3D" id="1.20.1250.20">
    <property type="entry name" value="MFS general substrate transporter like domains"/>
    <property type="match status" value="1"/>
</dbReference>
<feature type="transmembrane region" description="Helical" evidence="5">
    <location>
        <begin position="46"/>
        <end position="68"/>
    </location>
</feature>
<dbReference type="Proteomes" id="UP001460888">
    <property type="component" value="Unassembled WGS sequence"/>
</dbReference>
<dbReference type="PROSITE" id="PS50850">
    <property type="entry name" value="MFS"/>
    <property type="match status" value="1"/>
</dbReference>
<evidence type="ECO:0000256" key="5">
    <source>
        <dbReference type="SAM" id="Phobius"/>
    </source>
</evidence>
<dbReference type="PANTHER" id="PTHR23520">
    <property type="entry name" value="TRANSPORTER, PUTATIVE (AFU_ORTHOLOGUE AFUA_3G04000)-RELATED"/>
    <property type="match status" value="1"/>
</dbReference>
<feature type="region of interest" description="Disordered" evidence="4">
    <location>
        <begin position="199"/>
        <end position="219"/>
    </location>
</feature>